<dbReference type="Proteomes" id="UP000034565">
    <property type="component" value="Unassembled WGS sequence"/>
</dbReference>
<evidence type="ECO:0008006" key="3">
    <source>
        <dbReference type="Google" id="ProtNLM"/>
    </source>
</evidence>
<comment type="caution">
    <text evidence="1">The sequence shown here is derived from an EMBL/GenBank/DDBJ whole genome shotgun (WGS) entry which is preliminary data.</text>
</comment>
<reference evidence="1 2" key="1">
    <citation type="journal article" date="2015" name="Nature">
        <title>rRNA introns, odd ribosomes, and small enigmatic genomes across a large radiation of phyla.</title>
        <authorList>
            <person name="Brown C.T."/>
            <person name="Hug L.A."/>
            <person name="Thomas B.C."/>
            <person name="Sharon I."/>
            <person name="Castelle C.J."/>
            <person name="Singh A."/>
            <person name="Wilkins M.J."/>
            <person name="Williams K.H."/>
            <person name="Banfield J.F."/>
        </authorList>
    </citation>
    <scope>NUCLEOTIDE SEQUENCE [LARGE SCALE GENOMIC DNA]</scope>
</reference>
<evidence type="ECO:0000313" key="1">
    <source>
        <dbReference type="EMBL" id="KKU70342.1"/>
    </source>
</evidence>
<proteinExistence type="predicted"/>
<dbReference type="InterPro" id="IPR029063">
    <property type="entry name" value="SAM-dependent_MTases_sf"/>
</dbReference>
<sequence length="238" mass="28128">MSKNAPKNIYWFIINLSRSNPIFRSIVDFFALIYYKIFRANRCFEFQGTTYKYFYHSYNRTVAGERIVEIPIAKELVDKYQGKSILEVGNVLSHYFNVDHDIVDKYEIVPRVINEDIVSFNPQKRYDIIISISTFEHIGHDYGEEQSPKKFIAAVKNLKKLLAPGGQLFITVPTSFNEFLHKLIMTHKMPFTNEYYLQRISYLNDWKQVQFTEIQLCDGYDSHYANANCLYIGQFFKK</sequence>
<gene>
    <name evidence="1" type="ORF">UX92_C0001G0010</name>
</gene>
<organism evidence="1 2">
    <name type="scientific">Candidatus Amesbacteria bacterium GW2011_GWA1_47_20</name>
    <dbReference type="NCBI Taxonomy" id="1618354"/>
    <lineage>
        <taxon>Bacteria</taxon>
        <taxon>Candidatus Amesiibacteriota</taxon>
    </lineage>
</organism>
<dbReference type="EMBL" id="LCOA01000001">
    <property type="protein sequence ID" value="KKU70342.1"/>
    <property type="molecule type" value="Genomic_DNA"/>
</dbReference>
<dbReference type="AlphaFoldDB" id="A0A0G1SLL5"/>
<evidence type="ECO:0000313" key="2">
    <source>
        <dbReference type="Proteomes" id="UP000034565"/>
    </source>
</evidence>
<name>A0A0G1SLL5_9BACT</name>
<accession>A0A0G1SLL5</accession>
<dbReference type="Gene3D" id="3.40.50.150">
    <property type="entry name" value="Vaccinia Virus protein VP39"/>
    <property type="match status" value="1"/>
</dbReference>
<dbReference type="Pfam" id="PF13489">
    <property type="entry name" value="Methyltransf_23"/>
    <property type="match status" value="1"/>
</dbReference>
<protein>
    <recommendedName>
        <fullName evidence="3">Class I SAM-dependent methyltransferase</fullName>
    </recommendedName>
</protein>
<dbReference type="CDD" id="cd02440">
    <property type="entry name" value="AdoMet_MTases"/>
    <property type="match status" value="1"/>
</dbReference>
<dbReference type="SUPFAM" id="SSF53335">
    <property type="entry name" value="S-adenosyl-L-methionine-dependent methyltransferases"/>
    <property type="match status" value="1"/>
</dbReference>